<evidence type="ECO:0000256" key="5">
    <source>
        <dbReference type="SAM" id="MobiDB-lite"/>
    </source>
</evidence>
<keyword evidence="3" id="KW-0378">Hydrolase</keyword>
<keyword evidence="8" id="KW-1185">Reference proteome</keyword>
<evidence type="ECO:0000256" key="3">
    <source>
        <dbReference type="ARBA" id="ARBA00022801"/>
    </source>
</evidence>
<dbReference type="CDD" id="cd07022">
    <property type="entry name" value="S49_Sppa_36K_type"/>
    <property type="match status" value="1"/>
</dbReference>
<feature type="region of interest" description="Disordered" evidence="5">
    <location>
        <begin position="384"/>
        <end position="413"/>
    </location>
</feature>
<dbReference type="InterPro" id="IPR002142">
    <property type="entry name" value="Peptidase_S49"/>
</dbReference>
<name>A0ABN7PRC0_9BURK</name>
<dbReference type="InterPro" id="IPR029045">
    <property type="entry name" value="ClpP/crotonase-like_dom_sf"/>
</dbReference>
<dbReference type="PANTHER" id="PTHR42987:SF4">
    <property type="entry name" value="PROTEASE SOHB-RELATED"/>
    <property type="match status" value="1"/>
</dbReference>
<organism evidence="7 8">
    <name type="scientific">Cupriavidus numazuensis</name>
    <dbReference type="NCBI Taxonomy" id="221992"/>
    <lineage>
        <taxon>Bacteria</taxon>
        <taxon>Pseudomonadati</taxon>
        <taxon>Pseudomonadota</taxon>
        <taxon>Betaproteobacteria</taxon>
        <taxon>Burkholderiales</taxon>
        <taxon>Burkholderiaceae</taxon>
        <taxon>Cupriavidus</taxon>
    </lineage>
</organism>
<proteinExistence type="inferred from homology"/>
<dbReference type="PANTHER" id="PTHR42987">
    <property type="entry name" value="PEPTIDASE S49"/>
    <property type="match status" value="1"/>
</dbReference>
<dbReference type="NCBIfam" id="TIGR00706">
    <property type="entry name" value="SppA_dom"/>
    <property type="match status" value="1"/>
</dbReference>
<evidence type="ECO:0000313" key="7">
    <source>
        <dbReference type="EMBL" id="CAG2129170.1"/>
    </source>
</evidence>
<dbReference type="Gene3D" id="3.90.226.10">
    <property type="entry name" value="2-enoyl-CoA Hydratase, Chain A, domain 1"/>
    <property type="match status" value="1"/>
</dbReference>
<evidence type="ECO:0000256" key="4">
    <source>
        <dbReference type="ARBA" id="ARBA00022825"/>
    </source>
</evidence>
<feature type="domain" description="Peptidase S49" evidence="6">
    <location>
        <begin position="131"/>
        <end position="277"/>
    </location>
</feature>
<dbReference type="Gene3D" id="6.20.330.10">
    <property type="match status" value="1"/>
</dbReference>
<keyword evidence="4" id="KW-0720">Serine protease</keyword>
<dbReference type="RefSeq" id="WP_211951381.1">
    <property type="nucleotide sequence ID" value="NZ_CAJPVI010000001.1"/>
</dbReference>
<gene>
    <name evidence="7" type="ORF">LMG26411_00130</name>
</gene>
<evidence type="ECO:0000256" key="2">
    <source>
        <dbReference type="ARBA" id="ARBA00022670"/>
    </source>
</evidence>
<sequence>MNRLLDVVTGAWAILPDKLVAIVDAYDMRMRGDAIDLKAVEASIGKPLGSTPQDYEILNGVAIVPIMGTIAQRANLFTDVSGGASSDLISRDLRAAAANRQVGAILLHIDSPGGTVAGTQQLADIVREVGAIKPVVALADGTMASAAYWIGSAAQAVYVADSTTQVGSIGVVNAHRDVSGAETQRGVKTTEIYSGKYKRIASSYAPLSDEGRATMQAHSDYMYEQFVDAVAKNRGASVDTVLSDMADGRIFIGQQAIDAGLVDGMATAEQLIARLAAGEFQLPGAKPAPVKNRAELPTSPKGTTMSITREDLAAQSPELLAEIQTEARAAGATAERDRILGIEAHAMVGHEALIASLKADGKTTPDQAAVQVLGAHRAALSKQASAMTADAPPPLPAAPVSEPASAAATKPDQKAIAARARELVTAAEASGQKLSFAAAATRAAAELATA</sequence>
<dbReference type="SUPFAM" id="SSF52096">
    <property type="entry name" value="ClpP/crotonase"/>
    <property type="match status" value="1"/>
</dbReference>
<accession>A0ABN7PRC0</accession>
<comment type="similarity">
    <text evidence="1">Belongs to the peptidase S49 family.</text>
</comment>
<evidence type="ECO:0000259" key="6">
    <source>
        <dbReference type="Pfam" id="PF01343"/>
    </source>
</evidence>
<evidence type="ECO:0000256" key="1">
    <source>
        <dbReference type="ARBA" id="ARBA00008683"/>
    </source>
</evidence>
<comment type="caution">
    <text evidence="7">The sequence shown here is derived from an EMBL/GenBank/DDBJ whole genome shotgun (WGS) entry which is preliminary data.</text>
</comment>
<keyword evidence="2" id="KW-0645">Protease</keyword>
<dbReference type="Pfam" id="PF01343">
    <property type="entry name" value="Peptidase_S49"/>
    <property type="match status" value="1"/>
</dbReference>
<evidence type="ECO:0000313" key="8">
    <source>
        <dbReference type="Proteomes" id="UP000672657"/>
    </source>
</evidence>
<dbReference type="Proteomes" id="UP000672657">
    <property type="component" value="Unassembled WGS sequence"/>
</dbReference>
<dbReference type="EMBL" id="CAJPVI010000001">
    <property type="protein sequence ID" value="CAG2129170.1"/>
    <property type="molecule type" value="Genomic_DNA"/>
</dbReference>
<feature type="compositionally biased region" description="Low complexity" evidence="5">
    <location>
        <begin position="398"/>
        <end position="408"/>
    </location>
</feature>
<dbReference type="InterPro" id="IPR004635">
    <property type="entry name" value="Pept_S49_SppA"/>
</dbReference>
<reference evidence="7 8" key="1">
    <citation type="submission" date="2021-03" db="EMBL/GenBank/DDBJ databases">
        <authorList>
            <person name="Peeters C."/>
        </authorList>
    </citation>
    <scope>NUCLEOTIDE SEQUENCE [LARGE SCALE GENOMIC DNA]</scope>
    <source>
        <strain evidence="7 8">LMG 26411</strain>
    </source>
</reference>
<dbReference type="InterPro" id="IPR033855">
    <property type="entry name" value="Protein_C"/>
</dbReference>
<protein>
    <recommendedName>
        <fullName evidence="6">Peptidase S49 domain-containing protein</fullName>
    </recommendedName>
</protein>